<dbReference type="AlphaFoldDB" id="A0A9Q1HAX1"/>
<comment type="caution">
    <text evidence="2">The sequence shown here is derived from an EMBL/GenBank/DDBJ whole genome shotgun (WGS) entry which is preliminary data.</text>
</comment>
<dbReference type="EMBL" id="JAIZAY010000005">
    <property type="protein sequence ID" value="KAJ8042462.1"/>
    <property type="molecule type" value="Genomic_DNA"/>
</dbReference>
<gene>
    <name evidence="2" type="ORF">HOLleu_13525</name>
</gene>
<feature type="coiled-coil region" evidence="1">
    <location>
        <begin position="152"/>
        <end position="193"/>
    </location>
</feature>
<keyword evidence="1" id="KW-0175">Coiled coil</keyword>
<organism evidence="2 3">
    <name type="scientific">Holothuria leucospilota</name>
    <name type="common">Black long sea cucumber</name>
    <name type="synonym">Mertensiothuria leucospilota</name>
    <dbReference type="NCBI Taxonomy" id="206669"/>
    <lineage>
        <taxon>Eukaryota</taxon>
        <taxon>Metazoa</taxon>
        <taxon>Echinodermata</taxon>
        <taxon>Eleutherozoa</taxon>
        <taxon>Echinozoa</taxon>
        <taxon>Holothuroidea</taxon>
        <taxon>Aspidochirotacea</taxon>
        <taxon>Aspidochirotida</taxon>
        <taxon>Holothuriidae</taxon>
        <taxon>Holothuria</taxon>
    </lineage>
</organism>
<protein>
    <submittedName>
        <fullName evidence="2">Uncharacterized protein</fullName>
    </submittedName>
</protein>
<sequence length="260" mass="29796">MSSRLRKRPAVDYKVLHEGTATPPERKRVQPAQTWSTRALYVLEDGQFCGIILAWNNLVLYELASLHTSPLADTSINSVIATICQKYNIDFQMVNTKPLAKTLNFKIKYMLGIYAKAKKSGGNQIKKLLSKWSTSSYDVNIDCDFNVDGLCNEKVKKKLKKKKKNVTKLQRELSDANSEQQELRNSLERMARQLVGATGTRGKAKNKKVYSKVQKRRHKHARAVKVKDMLSFLKTEAHNHSRLHYLRVQVVGKLIFSYKK</sequence>
<proteinExistence type="predicted"/>
<keyword evidence="3" id="KW-1185">Reference proteome</keyword>
<dbReference type="Proteomes" id="UP001152320">
    <property type="component" value="Chromosome 5"/>
</dbReference>
<evidence type="ECO:0000256" key="1">
    <source>
        <dbReference type="SAM" id="Coils"/>
    </source>
</evidence>
<accession>A0A9Q1HAX1</accession>
<evidence type="ECO:0000313" key="3">
    <source>
        <dbReference type="Proteomes" id="UP001152320"/>
    </source>
</evidence>
<name>A0A9Q1HAX1_HOLLE</name>
<reference evidence="2" key="1">
    <citation type="submission" date="2021-10" db="EMBL/GenBank/DDBJ databases">
        <title>Tropical sea cucumber genome reveals ecological adaptation and Cuvierian tubules defense mechanism.</title>
        <authorList>
            <person name="Chen T."/>
        </authorList>
    </citation>
    <scope>NUCLEOTIDE SEQUENCE</scope>
    <source>
        <strain evidence="2">Nanhai2018</strain>
        <tissue evidence="2">Muscle</tissue>
    </source>
</reference>
<evidence type="ECO:0000313" key="2">
    <source>
        <dbReference type="EMBL" id="KAJ8042462.1"/>
    </source>
</evidence>